<keyword evidence="10 11" id="KW-0472">Membrane</keyword>
<evidence type="ECO:0000256" key="2">
    <source>
        <dbReference type="ARBA" id="ARBA00004141"/>
    </source>
</evidence>
<dbReference type="EMBL" id="AP027059">
    <property type="protein sequence ID" value="BDU49621.1"/>
    <property type="molecule type" value="Genomic_DNA"/>
</dbReference>
<evidence type="ECO:0000256" key="4">
    <source>
        <dbReference type="ARBA" id="ARBA00022670"/>
    </source>
</evidence>
<keyword evidence="11" id="KW-0479">Metal-binding</keyword>
<evidence type="ECO:0000256" key="3">
    <source>
        <dbReference type="ARBA" id="ARBA00007931"/>
    </source>
</evidence>
<protein>
    <recommendedName>
        <fullName evidence="11">Zinc metalloprotease</fullName>
        <ecNumber evidence="11">3.4.24.-</ecNumber>
    </recommendedName>
</protein>
<evidence type="ECO:0000256" key="7">
    <source>
        <dbReference type="ARBA" id="ARBA00022833"/>
    </source>
</evidence>
<evidence type="ECO:0000256" key="6">
    <source>
        <dbReference type="ARBA" id="ARBA00022801"/>
    </source>
</evidence>
<dbReference type="PANTHER" id="PTHR42837">
    <property type="entry name" value="REGULATOR OF SIGMA-E PROTEASE RSEP"/>
    <property type="match status" value="1"/>
</dbReference>
<evidence type="ECO:0000259" key="12">
    <source>
        <dbReference type="SMART" id="SM00228"/>
    </source>
</evidence>
<dbReference type="GO" id="GO:0016020">
    <property type="term" value="C:membrane"/>
    <property type="evidence" value="ECO:0007669"/>
    <property type="project" value="UniProtKB-SubCell"/>
</dbReference>
<feature type="transmembrane region" description="Helical" evidence="11">
    <location>
        <begin position="313"/>
        <end position="330"/>
    </location>
</feature>
<sequence length="339" mass="37780">MVYLLITLLMLTLIAFVHELGHFTMAKFFKVPVSEFSLGMGPKLFSKKKNETVYSLRALPIGGFVNIDGMEPDNEMENGFNTKKPYQKFIILVAGVFMNFVLAYIILFFMAIFIGELKPNNNPIVGNVSKDSSVYSTLKKGDRIISIDNEKVETWDDIIKKLSIKKSDVNLIISRNNKIIKIKGKMKYNENAKRYLLGISGDVINVKYGIGQSFIKAGDNFIKVFDLTFKGLKMLVAGKVKSNEIAGPVGVVKVVKTFSAWGVSSLIFLIALLSVNIGIVNLFPLPALDGGRIIFVILEGLGMKVNRTVEENIHKVGFILLLSLIVLLTFNDIKNIFIK</sequence>
<comment type="cofactor">
    <cofactor evidence="1 11">
        <name>Zn(2+)</name>
        <dbReference type="ChEBI" id="CHEBI:29105"/>
    </cofactor>
</comment>
<evidence type="ECO:0000256" key="8">
    <source>
        <dbReference type="ARBA" id="ARBA00022989"/>
    </source>
</evidence>
<evidence type="ECO:0000256" key="9">
    <source>
        <dbReference type="ARBA" id="ARBA00023049"/>
    </source>
</evidence>
<dbReference type="GO" id="GO:0004222">
    <property type="term" value="F:metalloendopeptidase activity"/>
    <property type="evidence" value="ECO:0007669"/>
    <property type="project" value="InterPro"/>
</dbReference>
<proteinExistence type="inferred from homology"/>
<keyword evidence="14" id="KW-1185">Reference proteome</keyword>
<dbReference type="GO" id="GO:0006508">
    <property type="term" value="P:proteolysis"/>
    <property type="evidence" value="ECO:0007669"/>
    <property type="project" value="UniProtKB-KW"/>
</dbReference>
<dbReference type="RefSeq" id="WP_307904570.1">
    <property type="nucleotide sequence ID" value="NZ_AP027059.1"/>
</dbReference>
<feature type="transmembrane region" description="Helical" evidence="11">
    <location>
        <begin position="89"/>
        <end position="114"/>
    </location>
</feature>
<gene>
    <name evidence="13" type="ORF">HLVA_01900</name>
</gene>
<dbReference type="SUPFAM" id="SSF50156">
    <property type="entry name" value="PDZ domain-like"/>
    <property type="match status" value="1"/>
</dbReference>
<dbReference type="KEGG" id="haby:HLVA_01900"/>
<dbReference type="SMART" id="SM00228">
    <property type="entry name" value="PDZ"/>
    <property type="match status" value="1"/>
</dbReference>
<dbReference type="Pfam" id="PF02163">
    <property type="entry name" value="Peptidase_M50"/>
    <property type="match status" value="1"/>
</dbReference>
<dbReference type="EC" id="3.4.24.-" evidence="11"/>
<keyword evidence="8 11" id="KW-1133">Transmembrane helix</keyword>
<reference evidence="13 14" key="1">
    <citation type="submission" date="2022-11" db="EMBL/GenBank/DDBJ databases">
        <title>Haliovirga abyssi gen. nov., sp. nov., a mesophilic fermentative bacterium isolated from the Iheya North hydrothermal field and the proposal of Haliovirgaceae fam. nov.</title>
        <authorList>
            <person name="Miyazaki U."/>
            <person name="Tame A."/>
            <person name="Miyazaki J."/>
            <person name="Takai K."/>
            <person name="Sawayama S."/>
            <person name="Kitajima M."/>
            <person name="Okamoto A."/>
            <person name="Nakagawa S."/>
        </authorList>
    </citation>
    <scope>NUCLEOTIDE SEQUENCE [LARGE SCALE GENOMIC DNA]</scope>
    <source>
        <strain evidence="13 14">IC12</strain>
    </source>
</reference>
<dbReference type="CDD" id="cd06163">
    <property type="entry name" value="S2P-M50_PDZ_RseP-like"/>
    <property type="match status" value="1"/>
</dbReference>
<organism evidence="13 14">
    <name type="scientific">Haliovirga abyssi</name>
    <dbReference type="NCBI Taxonomy" id="2996794"/>
    <lineage>
        <taxon>Bacteria</taxon>
        <taxon>Fusobacteriati</taxon>
        <taxon>Fusobacteriota</taxon>
        <taxon>Fusobacteriia</taxon>
        <taxon>Fusobacteriales</taxon>
        <taxon>Haliovirgaceae</taxon>
        <taxon>Haliovirga</taxon>
    </lineage>
</organism>
<dbReference type="Gene3D" id="2.30.42.10">
    <property type="match status" value="1"/>
</dbReference>
<keyword evidence="5 11" id="KW-0812">Transmembrane</keyword>
<evidence type="ECO:0000256" key="10">
    <source>
        <dbReference type="ARBA" id="ARBA00023136"/>
    </source>
</evidence>
<evidence type="ECO:0000313" key="13">
    <source>
        <dbReference type="EMBL" id="BDU49621.1"/>
    </source>
</evidence>
<dbReference type="InterPro" id="IPR008915">
    <property type="entry name" value="Peptidase_M50"/>
</dbReference>
<dbReference type="GO" id="GO:0046872">
    <property type="term" value="F:metal ion binding"/>
    <property type="evidence" value="ECO:0007669"/>
    <property type="project" value="UniProtKB-KW"/>
</dbReference>
<evidence type="ECO:0000256" key="11">
    <source>
        <dbReference type="RuleBase" id="RU362031"/>
    </source>
</evidence>
<feature type="domain" description="PDZ" evidence="12">
    <location>
        <begin position="111"/>
        <end position="177"/>
    </location>
</feature>
<name>A0AAU9DUH6_9FUSO</name>
<evidence type="ECO:0000313" key="14">
    <source>
        <dbReference type="Proteomes" id="UP001321582"/>
    </source>
</evidence>
<feature type="transmembrane region" description="Helical" evidence="11">
    <location>
        <begin position="260"/>
        <end position="283"/>
    </location>
</feature>
<accession>A0AAU9DUH6</accession>
<comment type="subcellular location">
    <subcellularLocation>
        <location evidence="2">Membrane</location>
        <topology evidence="2">Multi-pass membrane protein</topology>
    </subcellularLocation>
</comment>
<dbReference type="NCBIfam" id="TIGR00054">
    <property type="entry name" value="RIP metalloprotease RseP"/>
    <property type="match status" value="1"/>
</dbReference>
<dbReference type="InterPro" id="IPR004387">
    <property type="entry name" value="Pept_M50_Zn"/>
</dbReference>
<keyword evidence="6 11" id="KW-0378">Hydrolase</keyword>
<dbReference type="AlphaFoldDB" id="A0AAU9DUH6"/>
<dbReference type="PANTHER" id="PTHR42837:SF2">
    <property type="entry name" value="MEMBRANE METALLOPROTEASE ARASP2, CHLOROPLASTIC-RELATED"/>
    <property type="match status" value="1"/>
</dbReference>
<dbReference type="InterPro" id="IPR036034">
    <property type="entry name" value="PDZ_sf"/>
</dbReference>
<evidence type="ECO:0000256" key="1">
    <source>
        <dbReference type="ARBA" id="ARBA00001947"/>
    </source>
</evidence>
<keyword evidence="7 11" id="KW-0862">Zinc</keyword>
<keyword evidence="9 11" id="KW-0482">Metalloprotease</keyword>
<keyword evidence="4" id="KW-0645">Protease</keyword>
<dbReference type="InterPro" id="IPR001478">
    <property type="entry name" value="PDZ"/>
</dbReference>
<dbReference type="Proteomes" id="UP001321582">
    <property type="component" value="Chromosome"/>
</dbReference>
<comment type="similarity">
    <text evidence="3 11">Belongs to the peptidase M50B family.</text>
</comment>
<evidence type="ECO:0000256" key="5">
    <source>
        <dbReference type="ARBA" id="ARBA00022692"/>
    </source>
</evidence>